<sequence>MKFSATIISLALLLAGSVEAHAHVRRAHGKRGPSATYTPQPTATPAPAPAPSTAPRPPSNNGIKRGISFNDVGLTKNFNKNQISWAYNWDHSHSGNLPAGVPFYPMLWSSDSSHTRTWSSDAKAAIAAGSTHLLFVNEPDLGSQANMSPKEAAEAWMSYMEPFKGQATLVGPAITNGGAPMGTAWLDQFLSICSSCSIDALAIHIYDSATNVGYFKNYITDIGKKYGKPVLVTEFGASGSAQQQQAFLSEMIPFLDGLDSVTHYAYFMVSPGILVNGDSSLSPLGQTYVSA</sequence>
<dbReference type="GO" id="GO:0016787">
    <property type="term" value="F:hydrolase activity"/>
    <property type="evidence" value="ECO:0007669"/>
    <property type="project" value="UniProtKB-KW"/>
</dbReference>
<feature type="chain" id="PRO_5035460970" evidence="2">
    <location>
        <begin position="21"/>
        <end position="291"/>
    </location>
</feature>
<dbReference type="PANTHER" id="PTHR34154:SF10">
    <property type="entry name" value="ASL1-LIKE GLYCOSYL HYDROLASE CATALYTIC DOMAIN-CONTAINING PROTEIN"/>
    <property type="match status" value="1"/>
</dbReference>
<reference evidence="4" key="1">
    <citation type="journal article" date="2021" name="New Phytol.">
        <title>Evolutionary innovations through gain and loss of genes in the ectomycorrhizal Boletales.</title>
        <authorList>
            <person name="Wu G."/>
            <person name="Miyauchi S."/>
            <person name="Morin E."/>
            <person name="Kuo A."/>
            <person name="Drula E."/>
            <person name="Varga T."/>
            <person name="Kohler A."/>
            <person name="Feng B."/>
            <person name="Cao Y."/>
            <person name="Lipzen A."/>
            <person name="Daum C."/>
            <person name="Hundley H."/>
            <person name="Pangilinan J."/>
            <person name="Johnson J."/>
            <person name="Barry K."/>
            <person name="LaButti K."/>
            <person name="Ng V."/>
            <person name="Ahrendt S."/>
            <person name="Min B."/>
            <person name="Choi I.G."/>
            <person name="Park H."/>
            <person name="Plett J.M."/>
            <person name="Magnuson J."/>
            <person name="Spatafora J.W."/>
            <person name="Nagy L.G."/>
            <person name="Henrissat B."/>
            <person name="Grigoriev I.V."/>
            <person name="Yang Z.L."/>
            <person name="Xu J."/>
            <person name="Martin F.M."/>
        </authorList>
    </citation>
    <scope>NUCLEOTIDE SEQUENCE</scope>
    <source>
        <strain evidence="4">KKN 215</strain>
    </source>
</reference>
<dbReference type="Pfam" id="PF11790">
    <property type="entry name" value="Glyco_hydro_cc"/>
    <property type="match status" value="1"/>
</dbReference>
<evidence type="ECO:0000256" key="2">
    <source>
        <dbReference type="SAM" id="SignalP"/>
    </source>
</evidence>
<dbReference type="InterPro" id="IPR053183">
    <property type="entry name" value="ASL1"/>
</dbReference>
<dbReference type="InterPro" id="IPR017853">
    <property type="entry name" value="GH"/>
</dbReference>
<gene>
    <name evidence="4" type="ORF">BXZ70DRAFT_961430</name>
</gene>
<protein>
    <submittedName>
        <fullName evidence="4">Glycosyl hydrolase catalytic core-domain-containing protein</fullName>
    </submittedName>
</protein>
<dbReference type="OrthoDB" id="3050644at2759"/>
<feature type="region of interest" description="Disordered" evidence="1">
    <location>
        <begin position="24"/>
        <end position="66"/>
    </location>
</feature>
<feature type="signal peptide" evidence="2">
    <location>
        <begin position="1"/>
        <end position="20"/>
    </location>
</feature>
<proteinExistence type="predicted"/>
<feature type="compositionally biased region" description="Pro residues" evidence="1">
    <location>
        <begin position="42"/>
        <end position="58"/>
    </location>
</feature>
<organism evidence="4 5">
    <name type="scientific">Cristinia sonorae</name>
    <dbReference type="NCBI Taxonomy" id="1940300"/>
    <lineage>
        <taxon>Eukaryota</taxon>
        <taxon>Fungi</taxon>
        <taxon>Dikarya</taxon>
        <taxon>Basidiomycota</taxon>
        <taxon>Agaricomycotina</taxon>
        <taxon>Agaricomycetes</taxon>
        <taxon>Agaricomycetidae</taxon>
        <taxon>Agaricales</taxon>
        <taxon>Pleurotineae</taxon>
        <taxon>Stephanosporaceae</taxon>
        <taxon>Cristinia</taxon>
    </lineage>
</organism>
<dbReference type="AlphaFoldDB" id="A0A8K0XKJ2"/>
<evidence type="ECO:0000313" key="4">
    <source>
        <dbReference type="EMBL" id="KAH8078724.1"/>
    </source>
</evidence>
<evidence type="ECO:0000256" key="1">
    <source>
        <dbReference type="SAM" id="MobiDB-lite"/>
    </source>
</evidence>
<dbReference type="Proteomes" id="UP000813824">
    <property type="component" value="Unassembled WGS sequence"/>
</dbReference>
<evidence type="ECO:0000259" key="3">
    <source>
        <dbReference type="Pfam" id="PF11790"/>
    </source>
</evidence>
<accession>A0A8K0XKJ2</accession>
<keyword evidence="4" id="KW-0378">Hydrolase</keyword>
<dbReference type="GO" id="GO:0009277">
    <property type="term" value="C:fungal-type cell wall"/>
    <property type="evidence" value="ECO:0007669"/>
    <property type="project" value="TreeGrafter"/>
</dbReference>
<name>A0A8K0XKJ2_9AGAR</name>
<dbReference type="GO" id="GO:0071966">
    <property type="term" value="P:fungal-type cell wall polysaccharide metabolic process"/>
    <property type="evidence" value="ECO:0007669"/>
    <property type="project" value="TreeGrafter"/>
</dbReference>
<dbReference type="SUPFAM" id="SSF51445">
    <property type="entry name" value="(Trans)glycosidases"/>
    <property type="match status" value="1"/>
</dbReference>
<keyword evidence="5" id="KW-1185">Reference proteome</keyword>
<dbReference type="PANTHER" id="PTHR34154">
    <property type="entry name" value="ALKALI-SENSITIVE LINKAGE PROTEIN 1"/>
    <property type="match status" value="1"/>
</dbReference>
<dbReference type="InterPro" id="IPR024655">
    <property type="entry name" value="Asl1_glyco_hydro_catalytic"/>
</dbReference>
<dbReference type="EMBL" id="JAEVFJ010000058">
    <property type="protein sequence ID" value="KAH8078724.1"/>
    <property type="molecule type" value="Genomic_DNA"/>
</dbReference>
<evidence type="ECO:0000313" key="5">
    <source>
        <dbReference type="Proteomes" id="UP000813824"/>
    </source>
</evidence>
<feature type="domain" description="Asl1-like glycosyl hydrolase catalytic" evidence="3">
    <location>
        <begin position="69"/>
        <end position="288"/>
    </location>
</feature>
<keyword evidence="2" id="KW-0732">Signal</keyword>
<comment type="caution">
    <text evidence="4">The sequence shown here is derived from an EMBL/GenBank/DDBJ whole genome shotgun (WGS) entry which is preliminary data.</text>
</comment>
<dbReference type="Gene3D" id="3.20.20.80">
    <property type="entry name" value="Glycosidases"/>
    <property type="match status" value="1"/>
</dbReference>